<evidence type="ECO:0000256" key="3">
    <source>
        <dbReference type="ARBA" id="ARBA00023163"/>
    </source>
</evidence>
<gene>
    <name evidence="5" type="ORF">NZH93_00190</name>
</gene>
<dbReference type="Gene3D" id="1.10.10.60">
    <property type="entry name" value="Homeodomain-like"/>
    <property type="match status" value="1"/>
</dbReference>
<dbReference type="PANTHER" id="PTHR47506">
    <property type="entry name" value="TRANSCRIPTIONAL REGULATORY PROTEIN"/>
    <property type="match status" value="1"/>
</dbReference>
<dbReference type="InterPro" id="IPR036271">
    <property type="entry name" value="Tet_transcr_reg_TetR-rel_C_sf"/>
</dbReference>
<dbReference type="InterPro" id="IPR001647">
    <property type="entry name" value="HTH_TetR"/>
</dbReference>
<keyword evidence="3" id="KW-0804">Transcription</keyword>
<protein>
    <submittedName>
        <fullName evidence="5">TetR/AcrR family transcriptional regulator</fullName>
    </submittedName>
</protein>
<dbReference type="SUPFAM" id="SSF48498">
    <property type="entry name" value="Tetracyclin repressor-like, C-terminal domain"/>
    <property type="match status" value="1"/>
</dbReference>
<organism evidence="5 6">
    <name type="scientific">Umezawaea endophytica</name>
    <dbReference type="NCBI Taxonomy" id="1654476"/>
    <lineage>
        <taxon>Bacteria</taxon>
        <taxon>Bacillati</taxon>
        <taxon>Actinomycetota</taxon>
        <taxon>Actinomycetes</taxon>
        <taxon>Pseudonocardiales</taxon>
        <taxon>Pseudonocardiaceae</taxon>
        <taxon>Umezawaea</taxon>
    </lineage>
</organism>
<evidence type="ECO:0000256" key="2">
    <source>
        <dbReference type="ARBA" id="ARBA00023125"/>
    </source>
</evidence>
<dbReference type="EMBL" id="JANYMP010000001">
    <property type="protein sequence ID" value="MCS7475256.1"/>
    <property type="molecule type" value="Genomic_DNA"/>
</dbReference>
<dbReference type="Gene3D" id="1.10.357.10">
    <property type="entry name" value="Tetracycline Repressor, domain 2"/>
    <property type="match status" value="1"/>
</dbReference>
<dbReference type="GO" id="GO:0003677">
    <property type="term" value="F:DNA binding"/>
    <property type="evidence" value="ECO:0007669"/>
    <property type="project" value="UniProtKB-KW"/>
</dbReference>
<reference evidence="5" key="1">
    <citation type="submission" date="2022-08" db="EMBL/GenBank/DDBJ databases">
        <authorList>
            <person name="Tistechok S."/>
            <person name="Samborskyy M."/>
            <person name="Roman I."/>
        </authorList>
    </citation>
    <scope>NUCLEOTIDE SEQUENCE</scope>
    <source>
        <strain evidence="5">DSM 103496</strain>
    </source>
</reference>
<evidence type="ECO:0000313" key="5">
    <source>
        <dbReference type="EMBL" id="MCS7475256.1"/>
    </source>
</evidence>
<accession>A0A9X2VEP6</accession>
<proteinExistence type="predicted"/>
<evidence type="ECO:0000256" key="1">
    <source>
        <dbReference type="ARBA" id="ARBA00023015"/>
    </source>
</evidence>
<dbReference type="Pfam" id="PF00440">
    <property type="entry name" value="TetR_N"/>
    <property type="match status" value="1"/>
</dbReference>
<evidence type="ECO:0000259" key="4">
    <source>
        <dbReference type="Pfam" id="PF00440"/>
    </source>
</evidence>
<name>A0A9X2VEP6_9PSEU</name>
<dbReference type="InterPro" id="IPR009057">
    <property type="entry name" value="Homeodomain-like_sf"/>
</dbReference>
<feature type="domain" description="HTH tetR-type" evidence="4">
    <location>
        <begin position="16"/>
        <end position="56"/>
    </location>
</feature>
<keyword evidence="1" id="KW-0805">Transcription regulation</keyword>
<dbReference type="RefSeq" id="WP_259620781.1">
    <property type="nucleotide sequence ID" value="NZ_JANYMP010000001.1"/>
</dbReference>
<evidence type="ECO:0000313" key="6">
    <source>
        <dbReference type="Proteomes" id="UP001141259"/>
    </source>
</evidence>
<dbReference type="SUPFAM" id="SSF46689">
    <property type="entry name" value="Homeodomain-like"/>
    <property type="match status" value="1"/>
</dbReference>
<comment type="caution">
    <text evidence="5">The sequence shown here is derived from an EMBL/GenBank/DDBJ whole genome shotgun (WGS) entry which is preliminary data.</text>
</comment>
<dbReference type="AlphaFoldDB" id="A0A9X2VEP6"/>
<dbReference type="PANTHER" id="PTHR47506:SF1">
    <property type="entry name" value="HTH-TYPE TRANSCRIPTIONAL REGULATOR YJDC"/>
    <property type="match status" value="1"/>
</dbReference>
<sequence length="196" mass="20877">MATTGRPREFVLEDALDRAVVVFWRLGYEGTRLDDLTTAMGINRPSLYNAFGNKEATFRLAVLRYADTEMAYLADAVAQPTARAAAARYLSANLVAITTPGKPPGCLTVQGGLTGGGADERRAAELLADCRAAAEVRLAQRLHAALVDGDLPRTERPADLARYLFTVTAGLAVQAAAGATRQQLSPVVDRTLSAFP</sequence>
<keyword evidence="6" id="KW-1185">Reference proteome</keyword>
<keyword evidence="2" id="KW-0238">DNA-binding</keyword>
<dbReference type="Proteomes" id="UP001141259">
    <property type="component" value="Unassembled WGS sequence"/>
</dbReference>